<sequence length="204" mass="23482">MFRCRICAEPPFSTLFSLPIFGGYFVNKKKSVYPTVSEGDSLFETQSYGSSVITPSNLSSFEPRNEAETLAICDIWKRCVHERSREFWRTPENLLEVLSAISRGVHRLDDPILGDPERCVLWYGQVSAIDGCPVIRMKRPEETMARIKKVEDNVETHTYVNRALVFLYANDESFEELQLKPRVAFNMACGNRRCVHLRHISLED</sequence>
<dbReference type="AlphaFoldDB" id="A0A1J4MUY3"/>
<dbReference type="EMBL" id="LRBS01000053">
    <property type="protein sequence ID" value="OII76701.1"/>
    <property type="molecule type" value="Genomic_DNA"/>
</dbReference>
<keyword evidence="2" id="KW-1185">Reference proteome</keyword>
<evidence type="ECO:0000313" key="1">
    <source>
        <dbReference type="EMBL" id="OII76701.1"/>
    </source>
</evidence>
<name>A0A1J4MUY3_9CRYT</name>
<dbReference type="Proteomes" id="UP000186804">
    <property type="component" value="Unassembled WGS sequence"/>
</dbReference>
<organism evidence="1 2">
    <name type="scientific">Cryptosporidium andersoni</name>
    <dbReference type="NCBI Taxonomy" id="117008"/>
    <lineage>
        <taxon>Eukaryota</taxon>
        <taxon>Sar</taxon>
        <taxon>Alveolata</taxon>
        <taxon>Apicomplexa</taxon>
        <taxon>Conoidasida</taxon>
        <taxon>Coccidia</taxon>
        <taxon>Eucoccidiorida</taxon>
        <taxon>Eimeriorina</taxon>
        <taxon>Cryptosporidiidae</taxon>
        <taxon>Cryptosporidium</taxon>
    </lineage>
</organism>
<dbReference type="RefSeq" id="XP_067068547.1">
    <property type="nucleotide sequence ID" value="XM_067213050.1"/>
</dbReference>
<reference evidence="1 2" key="1">
    <citation type="submission" date="2016-10" db="EMBL/GenBank/DDBJ databases">
        <title>Reductive evolution of mitochondrial metabolism and differential evolution of invasion-related proteins in Cryptosporidium.</title>
        <authorList>
            <person name="Liu S."/>
            <person name="Roellig D.M."/>
            <person name="Guo Y."/>
            <person name="Li N."/>
            <person name="Frace M.A."/>
            <person name="Tang K."/>
            <person name="Zhang L."/>
            <person name="Feng Y."/>
            <person name="Xiao L."/>
        </authorList>
    </citation>
    <scope>NUCLEOTIDE SEQUENCE [LARGE SCALE GENOMIC DNA]</scope>
    <source>
        <strain evidence="1">30847</strain>
    </source>
</reference>
<dbReference type="VEuPathDB" id="CryptoDB:cand_028220"/>
<comment type="caution">
    <text evidence="1">The sequence shown here is derived from an EMBL/GenBank/DDBJ whole genome shotgun (WGS) entry which is preliminary data.</text>
</comment>
<accession>A0A1J4MUY3</accession>
<evidence type="ECO:0000313" key="2">
    <source>
        <dbReference type="Proteomes" id="UP000186804"/>
    </source>
</evidence>
<gene>
    <name evidence="1" type="ORF">cand_028220</name>
</gene>
<proteinExistence type="predicted"/>
<dbReference type="OrthoDB" id="408098at2759"/>
<protein>
    <submittedName>
        <fullName evidence="1">Uncharacterized protein</fullName>
    </submittedName>
</protein>
<dbReference type="GeneID" id="92367006"/>